<protein>
    <submittedName>
        <fullName evidence="1">tRNA (Guanine(37)-N1)-methyltransferase</fullName>
    </submittedName>
</protein>
<evidence type="ECO:0000313" key="1">
    <source>
        <dbReference type="EMBL" id="KAJ7978840.1"/>
    </source>
</evidence>
<gene>
    <name evidence="1" type="ORF">O6P43_002308</name>
</gene>
<keyword evidence="2" id="KW-1185">Reference proteome</keyword>
<proteinExistence type="predicted"/>
<evidence type="ECO:0000313" key="2">
    <source>
        <dbReference type="Proteomes" id="UP001163823"/>
    </source>
</evidence>
<reference evidence="1" key="1">
    <citation type="journal article" date="2023" name="Science">
        <title>Elucidation of the pathway for biosynthesis of saponin adjuvants from the soapbark tree.</title>
        <authorList>
            <person name="Reed J."/>
            <person name="Orme A."/>
            <person name="El-Demerdash A."/>
            <person name="Owen C."/>
            <person name="Martin L.B.B."/>
            <person name="Misra R.C."/>
            <person name="Kikuchi S."/>
            <person name="Rejzek M."/>
            <person name="Martin A.C."/>
            <person name="Harkess A."/>
            <person name="Leebens-Mack J."/>
            <person name="Louveau T."/>
            <person name="Stephenson M.J."/>
            <person name="Osbourn A."/>
        </authorList>
    </citation>
    <scope>NUCLEOTIDE SEQUENCE</scope>
    <source>
        <strain evidence="1">S10</strain>
    </source>
</reference>
<comment type="caution">
    <text evidence="1">The sequence shown here is derived from an EMBL/GenBank/DDBJ whole genome shotgun (WGS) entry which is preliminary data.</text>
</comment>
<accession>A0AAD7QC68</accession>
<dbReference type="EMBL" id="JARAOO010000002">
    <property type="protein sequence ID" value="KAJ7978840.1"/>
    <property type="molecule type" value="Genomic_DNA"/>
</dbReference>
<dbReference type="Proteomes" id="UP001163823">
    <property type="component" value="Chromosome 2"/>
</dbReference>
<organism evidence="1 2">
    <name type="scientific">Quillaja saponaria</name>
    <name type="common">Soap bark tree</name>
    <dbReference type="NCBI Taxonomy" id="32244"/>
    <lineage>
        <taxon>Eukaryota</taxon>
        <taxon>Viridiplantae</taxon>
        <taxon>Streptophyta</taxon>
        <taxon>Embryophyta</taxon>
        <taxon>Tracheophyta</taxon>
        <taxon>Spermatophyta</taxon>
        <taxon>Magnoliopsida</taxon>
        <taxon>eudicotyledons</taxon>
        <taxon>Gunneridae</taxon>
        <taxon>Pentapetalae</taxon>
        <taxon>rosids</taxon>
        <taxon>fabids</taxon>
        <taxon>Fabales</taxon>
        <taxon>Quillajaceae</taxon>
        <taxon>Quillaja</taxon>
    </lineage>
</organism>
<dbReference type="KEGG" id="qsa:O6P43_002308"/>
<name>A0AAD7QC68_QUISA</name>
<sequence length="81" mass="9118">MLDESKFEVNLKLWALRIPCQLCKVATRILNGYLLDKVRIKPITEDPTSEKNRLLILSEKVQNPAGASSMYYSAHVVVGLS</sequence>
<dbReference type="AlphaFoldDB" id="A0AAD7QC68"/>